<evidence type="ECO:0000256" key="2">
    <source>
        <dbReference type="SAM" id="MobiDB-lite"/>
    </source>
</evidence>
<name>A0A2T2N582_CORCC</name>
<evidence type="ECO:0000313" key="3">
    <source>
        <dbReference type="EMBL" id="PSN60605.1"/>
    </source>
</evidence>
<proteinExistence type="predicted"/>
<organism evidence="3 4">
    <name type="scientific">Corynespora cassiicola Philippines</name>
    <dbReference type="NCBI Taxonomy" id="1448308"/>
    <lineage>
        <taxon>Eukaryota</taxon>
        <taxon>Fungi</taxon>
        <taxon>Dikarya</taxon>
        <taxon>Ascomycota</taxon>
        <taxon>Pezizomycotina</taxon>
        <taxon>Dothideomycetes</taxon>
        <taxon>Pleosporomycetidae</taxon>
        <taxon>Pleosporales</taxon>
        <taxon>Corynesporascaceae</taxon>
        <taxon>Corynespora</taxon>
    </lineage>
</organism>
<evidence type="ECO:0008006" key="5">
    <source>
        <dbReference type="Google" id="ProtNLM"/>
    </source>
</evidence>
<feature type="coiled-coil region" evidence="1">
    <location>
        <begin position="294"/>
        <end position="321"/>
    </location>
</feature>
<keyword evidence="1" id="KW-0175">Coiled coil</keyword>
<dbReference type="Proteomes" id="UP000240883">
    <property type="component" value="Unassembled WGS sequence"/>
</dbReference>
<evidence type="ECO:0000256" key="1">
    <source>
        <dbReference type="SAM" id="Coils"/>
    </source>
</evidence>
<gene>
    <name evidence="3" type="ORF">BS50DRAFT_506262</name>
</gene>
<reference evidence="3 4" key="1">
    <citation type="journal article" date="2018" name="Front. Microbiol.">
        <title>Genome-Wide Analysis of Corynespora cassiicola Leaf Fall Disease Putative Effectors.</title>
        <authorList>
            <person name="Lopez D."/>
            <person name="Ribeiro S."/>
            <person name="Label P."/>
            <person name="Fumanal B."/>
            <person name="Venisse J.S."/>
            <person name="Kohler A."/>
            <person name="de Oliveira R.R."/>
            <person name="Labutti K."/>
            <person name="Lipzen A."/>
            <person name="Lail K."/>
            <person name="Bauer D."/>
            <person name="Ohm R.A."/>
            <person name="Barry K.W."/>
            <person name="Spatafora J."/>
            <person name="Grigoriev I.V."/>
            <person name="Martin F.M."/>
            <person name="Pujade-Renaud V."/>
        </authorList>
    </citation>
    <scope>NUCLEOTIDE SEQUENCE [LARGE SCALE GENOMIC DNA]</scope>
    <source>
        <strain evidence="3 4">Philippines</strain>
    </source>
</reference>
<dbReference type="AlphaFoldDB" id="A0A2T2N582"/>
<sequence length="385" mass="43571">MAAIATQRAIPPPLPSIKPLLEKTLIRNPVAEVPPFDPDKHLAHATGPDVITMEEIGYSKDVGVSKVAVSQPFRLFAPEAVGHMRTEIFKPAVWRDNCFSSNLAACQLRGYAKEHAPFTYEAWTHPDTLKVISEIAGIDLVPEIDYEIAHINLSVKSEEQTRQELDMINRQKRFYADDEGIAGCPWEDNKPIVGWHTDSYPFVCVLMMSDCTDMVGGETAVRTGDGRVIKVRGPTQGCAVIMQGRYLTHQALRALGSRERITSVTSFRPRSPHVKDDTVLETVRPISDLSELYYEVAEYRLQIVEDRIRKAREDMANRRKAQKKFDTADHKRFLQESIAFLGHTDQEIIEDDKVIHGYIEEKSYPDVQVAATSQGERPTKRKRKE</sequence>
<dbReference type="PANTHER" id="PTHR41677">
    <property type="entry name" value="YALI0B19030P"/>
    <property type="match status" value="1"/>
</dbReference>
<dbReference type="PANTHER" id="PTHR41677:SF1">
    <property type="entry name" value="FE2OG DIOXYGENASE DOMAIN-CONTAINING PROTEIN"/>
    <property type="match status" value="1"/>
</dbReference>
<accession>A0A2T2N582</accession>
<keyword evidence="4" id="KW-1185">Reference proteome</keyword>
<feature type="region of interest" description="Disordered" evidence="2">
    <location>
        <begin position="365"/>
        <end position="385"/>
    </location>
</feature>
<dbReference type="EMBL" id="KZ678148">
    <property type="protein sequence ID" value="PSN60605.1"/>
    <property type="molecule type" value="Genomic_DNA"/>
</dbReference>
<dbReference type="OrthoDB" id="10256055at2759"/>
<protein>
    <recommendedName>
        <fullName evidence="5">Fe2OG dioxygenase domain-containing protein</fullName>
    </recommendedName>
</protein>
<dbReference type="STRING" id="1448308.A0A2T2N582"/>
<evidence type="ECO:0000313" key="4">
    <source>
        <dbReference type="Proteomes" id="UP000240883"/>
    </source>
</evidence>